<dbReference type="AlphaFoldDB" id="A0A1U7CWN7"/>
<dbReference type="GO" id="GO:0016812">
    <property type="term" value="F:hydrolase activity, acting on carbon-nitrogen (but not peptide) bonds, in cyclic amides"/>
    <property type="evidence" value="ECO:0007669"/>
    <property type="project" value="TreeGrafter"/>
</dbReference>
<dbReference type="InterPro" id="IPR032466">
    <property type="entry name" value="Metal_Hydrolase"/>
</dbReference>
<sequence length="883" mass="94845">MLKTLAFSLALLTVVFALVVPASAAGPPHDRVKEAVTKGLALVQKAASNYPTHRDCFSCHHQTLPMLATVKAHDAGVSADETLLQAQAEFTLESFVEKRSAMKAGKGVGGGAMTVGYGLWTLDIGGLEADETTDAMTSFLLKTQGKDGRWTTGGRPPMEESAVTCTVISAYGLKSFARGPDKAPADAAVASALRWIENAPRSVQEDYSSQLWGLTLLGAGSDAITRARESVLARQNEDGGWSSADKLPSDAYASGQALVRLSESGASPSSPAFERGVRYLLESQQPDGSWRMETRAKPVQEYFDNGDPHGKHQFISTPATCWAVAALAVAMRPEAAKAEAAVEPLDLLIRGGTIVDGSGNPAYRGDVAVRGDRIEAVGRIPAGTPARRVIEARGLIVAPGFIDIHSHSDMTLFEDGAGTSKVSQGVTTEVLGEDSSGGPSLGKLHPKRVKFGDKTFEWTTLGGYFDALERSKIAPNVASYVGLGTLLDCVTGDALDRPTAAQLEEVKTLLDGAMSEGAFGLSTMLAGPRELKVTTDDLVALVDVVRRHGGIFSSHMRNEGTDVFAAIDEAITIGERGDVPVDILHLKIADQAFWGKMDQVVARIEDARRRGVNVQANIYPYTRGNNDLVTIIPPWAHEGGKTALLARLKDPSQRDRLKAEIRDGLPGWYDHYKAVGGDWSRMLVSARLTPKNVAFEGKTMDVILAAKAKSSPDQAKADPLDLFLDFLIEEGGSVSTIYAHHTEEDMNLALRQPWCSIGSDGLALAVEGSLRRGHPHPRSFGTFPRVLGVYVRERRLLAVEDAVRKMSSLNAAKLGIQDRGLLRAGMFADVTVFDPKTVVDKSTYLEPFHYSEGIVHVLVNGRPVFQNGKATGDRPGRVIRHKG</sequence>
<dbReference type="Gene3D" id="3.20.20.140">
    <property type="entry name" value="Metal-dependent hydrolases"/>
    <property type="match status" value="2"/>
</dbReference>
<feature type="signal peptide" evidence="1">
    <location>
        <begin position="1"/>
        <end position="24"/>
    </location>
</feature>
<dbReference type="GO" id="GO:0047420">
    <property type="term" value="F:N-acyl-D-amino-acid deacylase activity"/>
    <property type="evidence" value="ECO:0007669"/>
    <property type="project" value="UniProtKB-EC"/>
</dbReference>
<dbReference type="STRING" id="1387353.BSF38_04880"/>
<dbReference type="Gene3D" id="1.50.10.20">
    <property type="match status" value="1"/>
</dbReference>
<dbReference type="PANTHER" id="PTHR11647">
    <property type="entry name" value="HYDRANTOINASE/DIHYDROPYRIMIDINASE FAMILY MEMBER"/>
    <property type="match status" value="1"/>
</dbReference>
<dbReference type="SUPFAM" id="SSF51556">
    <property type="entry name" value="Metallo-dependent hydrolases"/>
    <property type="match status" value="1"/>
</dbReference>
<accession>A0A1U7CWN7</accession>
<gene>
    <name evidence="3" type="primary">dan</name>
    <name evidence="3" type="ORF">BSF38_04880</name>
</gene>
<dbReference type="InterPro" id="IPR013108">
    <property type="entry name" value="Amidohydro_3"/>
</dbReference>
<dbReference type="EC" id="3.5.1.81" evidence="3"/>
<keyword evidence="1" id="KW-0732">Signal</keyword>
<dbReference type="PANTHER" id="PTHR11647:SF1">
    <property type="entry name" value="COLLAPSIN RESPONSE MEDIATOR PROTEIN"/>
    <property type="match status" value="1"/>
</dbReference>
<organism evidence="3 4">
    <name type="scientific">Paludisphaera borealis</name>
    <dbReference type="NCBI Taxonomy" id="1387353"/>
    <lineage>
        <taxon>Bacteria</taxon>
        <taxon>Pseudomonadati</taxon>
        <taxon>Planctomycetota</taxon>
        <taxon>Planctomycetia</taxon>
        <taxon>Isosphaerales</taxon>
        <taxon>Isosphaeraceae</taxon>
        <taxon>Paludisphaera</taxon>
    </lineage>
</organism>
<dbReference type="Gene3D" id="2.30.40.10">
    <property type="entry name" value="Urease, subunit C, domain 1"/>
    <property type="match status" value="2"/>
</dbReference>
<proteinExistence type="predicted"/>
<dbReference type="GO" id="GO:0005829">
    <property type="term" value="C:cytosol"/>
    <property type="evidence" value="ECO:0007669"/>
    <property type="project" value="TreeGrafter"/>
</dbReference>
<evidence type="ECO:0000259" key="2">
    <source>
        <dbReference type="Pfam" id="PF07969"/>
    </source>
</evidence>
<dbReference type="Pfam" id="PF07969">
    <property type="entry name" value="Amidohydro_3"/>
    <property type="match status" value="2"/>
</dbReference>
<reference evidence="4" key="1">
    <citation type="submission" date="2016-12" db="EMBL/GenBank/DDBJ databases">
        <title>Comparative genomics of four Isosphaeraceae planctomycetes: a common pool of plasmids and glycoside hydrolase genes.</title>
        <authorList>
            <person name="Ivanova A."/>
        </authorList>
    </citation>
    <scope>NUCLEOTIDE SEQUENCE [LARGE SCALE GENOMIC DNA]</scope>
    <source>
        <strain evidence="4">PX4</strain>
    </source>
</reference>
<dbReference type="RefSeq" id="WP_237170593.1">
    <property type="nucleotide sequence ID" value="NZ_CP019082.1"/>
</dbReference>
<feature type="chain" id="PRO_5012640239" evidence="1">
    <location>
        <begin position="25"/>
        <end position="883"/>
    </location>
</feature>
<dbReference type="KEGG" id="pbor:BSF38_04880"/>
<dbReference type="InterPro" id="IPR011059">
    <property type="entry name" value="Metal-dep_hydrolase_composite"/>
</dbReference>
<feature type="domain" description="Amidohydrolase 3" evidence="2">
    <location>
        <begin position="775"/>
        <end position="865"/>
    </location>
</feature>
<dbReference type="InterPro" id="IPR008930">
    <property type="entry name" value="Terpenoid_cyclase/PrenylTrfase"/>
</dbReference>
<dbReference type="SUPFAM" id="SSF48239">
    <property type="entry name" value="Terpenoid cyclases/Protein prenyltransferases"/>
    <property type="match status" value="1"/>
</dbReference>
<dbReference type="SUPFAM" id="SSF51338">
    <property type="entry name" value="Composite domain of metallo-dependent hydrolases"/>
    <property type="match status" value="1"/>
</dbReference>
<evidence type="ECO:0000256" key="1">
    <source>
        <dbReference type="SAM" id="SignalP"/>
    </source>
</evidence>
<dbReference type="InterPro" id="IPR050378">
    <property type="entry name" value="Metallo-dep_Hydrolases_sf"/>
</dbReference>
<name>A0A1U7CWN7_9BACT</name>
<evidence type="ECO:0000313" key="4">
    <source>
        <dbReference type="Proteomes" id="UP000186309"/>
    </source>
</evidence>
<keyword evidence="4" id="KW-1185">Reference proteome</keyword>
<keyword evidence="3" id="KW-0378">Hydrolase</keyword>
<feature type="domain" description="Amidohydrolase 3" evidence="2">
    <location>
        <begin position="388"/>
        <end position="584"/>
    </location>
</feature>
<protein>
    <submittedName>
        <fullName evidence="3">D-aminoacylase</fullName>
        <ecNumber evidence="3">3.5.1.81</ecNumber>
    </submittedName>
</protein>
<dbReference type="CDD" id="cd01297">
    <property type="entry name" value="D-aminoacylase"/>
    <property type="match status" value="1"/>
</dbReference>
<dbReference type="EMBL" id="CP019082">
    <property type="protein sequence ID" value="APW63316.1"/>
    <property type="molecule type" value="Genomic_DNA"/>
</dbReference>
<evidence type="ECO:0000313" key="3">
    <source>
        <dbReference type="EMBL" id="APW63316.1"/>
    </source>
</evidence>
<dbReference type="Proteomes" id="UP000186309">
    <property type="component" value="Chromosome"/>
</dbReference>